<keyword evidence="1" id="KW-0413">Isomerase</keyword>
<keyword evidence="2" id="KW-0732">Signal</keyword>
<dbReference type="EMBL" id="JAWDIO010000002">
    <property type="protein sequence ID" value="MDU0354986.1"/>
    <property type="molecule type" value="Genomic_DNA"/>
</dbReference>
<dbReference type="Proteomes" id="UP001247805">
    <property type="component" value="Unassembled WGS sequence"/>
</dbReference>
<feature type="signal peptide" evidence="2">
    <location>
        <begin position="1"/>
        <end position="24"/>
    </location>
</feature>
<feature type="chain" id="PRO_5045213691" evidence="2">
    <location>
        <begin position="25"/>
        <end position="228"/>
    </location>
</feature>
<dbReference type="Gene3D" id="3.20.20.150">
    <property type="entry name" value="Divalent-metal-dependent TIM barrel enzymes"/>
    <property type="match status" value="1"/>
</dbReference>
<protein>
    <submittedName>
        <fullName evidence="4">TIM barrel protein</fullName>
    </submittedName>
</protein>
<keyword evidence="5" id="KW-1185">Reference proteome</keyword>
<sequence length="228" mass="25923">MDRRKFILTTAAASIAGASLSACNATTQSKISTTELISRTQRTKWLSSFSCNIEMWFKHLPFLDRISAAKKMGFTAVEFWNPMSVKKAKTPDLIAKRAKDEGIRITSFSPGAPSLADSKNLAKFIEWADLAIELADLFDVPNFNLTGHKNIEGKSVEQMIDTYTHGIKQVAPKFEKAKKVATIEPYNPFDHKGHFIYGVELWFVHLPRNKFFQYQIKLGFFPYAAYQW</sequence>
<evidence type="ECO:0000256" key="2">
    <source>
        <dbReference type="SAM" id="SignalP"/>
    </source>
</evidence>
<dbReference type="InterPro" id="IPR036237">
    <property type="entry name" value="Xyl_isomerase-like_sf"/>
</dbReference>
<evidence type="ECO:0000313" key="5">
    <source>
        <dbReference type="Proteomes" id="UP001247805"/>
    </source>
</evidence>
<dbReference type="PANTHER" id="PTHR43489">
    <property type="entry name" value="ISOMERASE"/>
    <property type="match status" value="1"/>
</dbReference>
<evidence type="ECO:0000259" key="3">
    <source>
        <dbReference type="Pfam" id="PF01261"/>
    </source>
</evidence>
<evidence type="ECO:0000256" key="1">
    <source>
        <dbReference type="ARBA" id="ARBA00023235"/>
    </source>
</evidence>
<dbReference type="SUPFAM" id="SSF51658">
    <property type="entry name" value="Xylose isomerase-like"/>
    <property type="match status" value="1"/>
</dbReference>
<evidence type="ECO:0000313" key="4">
    <source>
        <dbReference type="EMBL" id="MDU0354986.1"/>
    </source>
</evidence>
<dbReference type="PROSITE" id="PS51257">
    <property type="entry name" value="PROKAR_LIPOPROTEIN"/>
    <property type="match status" value="1"/>
</dbReference>
<organism evidence="4 5">
    <name type="scientific">Paraglaciecola aquimarina</name>
    <dbReference type="NCBI Taxonomy" id="1235557"/>
    <lineage>
        <taxon>Bacteria</taxon>
        <taxon>Pseudomonadati</taxon>
        <taxon>Pseudomonadota</taxon>
        <taxon>Gammaproteobacteria</taxon>
        <taxon>Alteromonadales</taxon>
        <taxon>Alteromonadaceae</taxon>
        <taxon>Paraglaciecola</taxon>
    </lineage>
</organism>
<gene>
    <name evidence="4" type="ORF">RS130_14705</name>
</gene>
<proteinExistence type="predicted"/>
<accession>A0ABU3SYA4</accession>
<reference evidence="4 5" key="1">
    <citation type="submission" date="2023-10" db="EMBL/GenBank/DDBJ databases">
        <title>Glaciecola aquimarina strain GGW-M5 nov., isolated from a coastal seawater.</title>
        <authorList>
            <person name="Bayburt H."/>
            <person name="Kim J.M."/>
            <person name="Choi B.J."/>
            <person name="Jeon C.O."/>
        </authorList>
    </citation>
    <scope>NUCLEOTIDE SEQUENCE [LARGE SCALE GENOMIC DNA]</scope>
    <source>
        <strain evidence="4 5">KCTC 32108</strain>
    </source>
</reference>
<dbReference type="InterPro" id="IPR013022">
    <property type="entry name" value="Xyl_isomerase-like_TIM-brl"/>
</dbReference>
<comment type="caution">
    <text evidence="4">The sequence shown here is derived from an EMBL/GenBank/DDBJ whole genome shotgun (WGS) entry which is preliminary data.</text>
</comment>
<feature type="domain" description="Xylose isomerase-like TIM barrel" evidence="3">
    <location>
        <begin position="67"/>
        <end position="191"/>
    </location>
</feature>
<dbReference type="InterPro" id="IPR050417">
    <property type="entry name" value="Sugar_Epim/Isomerase"/>
</dbReference>
<name>A0ABU3SYA4_9ALTE</name>
<dbReference type="RefSeq" id="WP_316026547.1">
    <property type="nucleotide sequence ID" value="NZ_JAWDIO010000002.1"/>
</dbReference>
<dbReference type="Pfam" id="PF01261">
    <property type="entry name" value="AP_endonuc_2"/>
    <property type="match status" value="1"/>
</dbReference>